<organism evidence="3 4">
    <name type="scientific">Allocatelliglobosispora scoriae</name>
    <dbReference type="NCBI Taxonomy" id="643052"/>
    <lineage>
        <taxon>Bacteria</taxon>
        <taxon>Bacillati</taxon>
        <taxon>Actinomycetota</taxon>
        <taxon>Actinomycetes</taxon>
        <taxon>Micromonosporales</taxon>
        <taxon>Micromonosporaceae</taxon>
        <taxon>Allocatelliglobosispora</taxon>
    </lineage>
</organism>
<dbReference type="InterPro" id="IPR000073">
    <property type="entry name" value="AB_hydrolase_1"/>
</dbReference>
<comment type="caution">
    <text evidence="3">The sequence shown here is derived from an EMBL/GenBank/DDBJ whole genome shotgun (WGS) entry which is preliminary data.</text>
</comment>
<dbReference type="AlphaFoldDB" id="A0A841BLW9"/>
<reference evidence="3 4" key="1">
    <citation type="submission" date="2020-08" db="EMBL/GenBank/DDBJ databases">
        <title>Sequencing the genomes of 1000 actinobacteria strains.</title>
        <authorList>
            <person name="Klenk H.-P."/>
        </authorList>
    </citation>
    <scope>NUCLEOTIDE SEQUENCE [LARGE SCALE GENOMIC DNA]</scope>
    <source>
        <strain evidence="3 4">DSM 45362</strain>
    </source>
</reference>
<keyword evidence="4" id="KW-1185">Reference proteome</keyword>
<dbReference type="PANTHER" id="PTHR43798">
    <property type="entry name" value="MONOACYLGLYCEROL LIPASE"/>
    <property type="match status" value="1"/>
</dbReference>
<keyword evidence="1" id="KW-0378">Hydrolase</keyword>
<evidence type="ECO:0000256" key="1">
    <source>
        <dbReference type="ARBA" id="ARBA00022801"/>
    </source>
</evidence>
<dbReference type="GO" id="GO:0016740">
    <property type="term" value="F:transferase activity"/>
    <property type="evidence" value="ECO:0007669"/>
    <property type="project" value="UniProtKB-KW"/>
</dbReference>
<dbReference type="EMBL" id="JACHMN010000002">
    <property type="protein sequence ID" value="MBB5868358.1"/>
    <property type="molecule type" value="Genomic_DNA"/>
</dbReference>
<proteinExistence type="predicted"/>
<dbReference type="InterPro" id="IPR050266">
    <property type="entry name" value="AB_hydrolase_sf"/>
</dbReference>
<protein>
    <submittedName>
        <fullName evidence="3">Rifampin ADP-ribosylating transferase</fullName>
    </submittedName>
</protein>
<dbReference type="Proteomes" id="UP000587527">
    <property type="component" value="Unassembled WGS sequence"/>
</dbReference>
<dbReference type="Pfam" id="PF00561">
    <property type="entry name" value="Abhydrolase_1"/>
    <property type="match status" value="1"/>
</dbReference>
<dbReference type="RefSeq" id="WP_184834233.1">
    <property type="nucleotide sequence ID" value="NZ_JACHMN010000002.1"/>
</dbReference>
<accession>A0A841BLW9</accession>
<evidence type="ECO:0000313" key="4">
    <source>
        <dbReference type="Proteomes" id="UP000587527"/>
    </source>
</evidence>
<name>A0A841BLW9_9ACTN</name>
<dbReference type="GO" id="GO:0016020">
    <property type="term" value="C:membrane"/>
    <property type="evidence" value="ECO:0007669"/>
    <property type="project" value="TreeGrafter"/>
</dbReference>
<dbReference type="SUPFAM" id="SSF53474">
    <property type="entry name" value="alpha/beta-Hydrolases"/>
    <property type="match status" value="1"/>
</dbReference>
<dbReference type="InterPro" id="IPR029058">
    <property type="entry name" value="AB_hydrolase_fold"/>
</dbReference>
<gene>
    <name evidence="3" type="ORF">F4553_001737</name>
</gene>
<sequence length="268" mass="28373">MGHDLRRHVVELSTGVTVPYVAYGDCSGAPVVLLHAWGESLGSFDRMLPLLPATIHAVAMDQRGHGGASAPVDGYALVDFAADVEAFMDAVGMASAVLLGSSSGGYVAQQVAVSSPGRVTGLVLVGSPRSLHGRPDFADAVDRLTDPVDREWVTASLEWFPRFHAVPARYIQDRVDDGARMPAHVWRGALDGLTAAVPPTETATITAPTLIIWGGRDEVLPRADQEALAAAIPGSRLVVYDDTGHLVLWEQPEHVAADLTDFAESLPA</sequence>
<dbReference type="GO" id="GO:0016787">
    <property type="term" value="F:hydrolase activity"/>
    <property type="evidence" value="ECO:0007669"/>
    <property type="project" value="UniProtKB-KW"/>
</dbReference>
<evidence type="ECO:0000259" key="2">
    <source>
        <dbReference type="Pfam" id="PF00561"/>
    </source>
</evidence>
<dbReference type="PANTHER" id="PTHR43798:SF31">
    <property type="entry name" value="AB HYDROLASE SUPERFAMILY PROTEIN YCLE"/>
    <property type="match status" value="1"/>
</dbReference>
<evidence type="ECO:0000313" key="3">
    <source>
        <dbReference type="EMBL" id="MBB5868358.1"/>
    </source>
</evidence>
<feature type="domain" description="AB hydrolase-1" evidence="2">
    <location>
        <begin position="30"/>
        <end position="252"/>
    </location>
</feature>
<dbReference type="Gene3D" id="3.40.50.1820">
    <property type="entry name" value="alpha/beta hydrolase"/>
    <property type="match status" value="1"/>
</dbReference>
<dbReference type="PRINTS" id="PR00111">
    <property type="entry name" value="ABHYDROLASE"/>
</dbReference>
<keyword evidence="3" id="KW-0808">Transferase</keyword>